<evidence type="ECO:0000256" key="14">
    <source>
        <dbReference type="ARBA" id="ARBA00035404"/>
    </source>
</evidence>
<comment type="caution">
    <text evidence="20">The sequence shown here is derived from an EMBL/GenBank/DDBJ whole genome shotgun (WGS) entry which is preliminary data.</text>
</comment>
<feature type="region of interest" description="Disordered" evidence="16">
    <location>
        <begin position="431"/>
        <end position="525"/>
    </location>
</feature>
<keyword evidence="5 17" id="KW-0812">Transmembrane</keyword>
<dbReference type="Pfam" id="PF25563">
    <property type="entry name" value="TPR_SYVN1_N"/>
    <property type="match status" value="1"/>
</dbReference>
<sequence>MAYCCLFLLGKSIQKIVFGELRISEQQHMKDKFWNFIFYKFIFVFGIVNVQYLHEIVLWVGWFTAIGFLHLMAQLCKDRFEYLSFSPTTPRWSHFRLIALLSSIFTISGIMIIVSIVFGLFNGINVCAFMGAECIILAIRTLHVLIRYGMFLYDMRQGAISNDSVSWDKRGSIAYYTEFGFDLAALLIDLAHHLHMLLWSNIFLSMASLVIIMQLRYLANEIQRKFKKHRNYLWVLKHMEKNYQLATADDLQQNSDNCAICWEKMITARKLPCSHLFHESCLQSWLEQDHSCPTCRLALSVQSNRMPLNRQPNVDIDEMEQWAGGNGTQGVNVNPTTRNNHFFHFNGQRYISWLPNFSVEVSNINSVLRNGHLAATIIQQQQQTSQLRNMARSIQDMFSHYPLDALIADLQVTHSIEHTIDNILEGRLPTPRIVDVDETPSTNSSNSDESSSSSSVDQYEIEQHGSDSMFGNQLDLLRDGSPESQIGDPWNINASSMDQSSSSSSSSSNEESLSERFSKSSQEREKILHKRKEAMLLAARKRYLEKTKNGLNLNLPSTSRTELRHRNPNGMIGAKIIKSGGADPDDFEKQIGQALLELEMNSDLKQQLRELYITRAREVEFGTKKAIVIYVPVPKQKAFQKVQTRLVRELEKKFSGRHVVFCAERKILPKPRRGRPDPNKQKRPRSRTLTAVYDNILEDLVFPAEIVGKRIRVKLDGSQLIKVHLDKNQQTTIEHKVDTFTAVYKKLTGRDVTFEFPEPYFYTLKFNHPRILLPIFDNVRINYTLEVVEKGCFDFRVSSGAELIQIQPIYDDADNDCSHRVQITAISKEKQKKTAIVLAESRLTNEILRCDVILDVIHSFGVHTTTRELYLEEAPEAFVLNAHDNQGNDFTTLEGVEFNWNIGTQSRNTKDSSGKTEYQVLKFLTFSESKYHQVPKEVEKFDTMGLKGHMTLIEGINSGTAKVNVRLPYSEYQHVKDVTVDITVLANLIIDPNNVHILAGDNTHFKVLQLKQGKLHEVSLGSQYYLEIEKQDIAKINKGVATGLKLGTTQVLLRDRNVIENSENPPLMPKATLTVTEASKITINLLPYYNWVTVEQQNHEIAIDLFTKNNEKISLGDRFKIDSSFDTQLFHESGRNLNGSRIDGKAIIQGSSLVSGKFNQLTANAEMIIYGKIDLVPKEVFLPYDVNKPVDHKIQFHASGGDGSFTWLSANPSILPIMQDGLAESHLKKVKDYHHDLIDNVFETNIKAALSKNPKIYKSAKIFFLPPVKLEIVAYNFETSINDFIDVHIGLFAFYKGKYLPFTSCDNLNFDIDFGHQLFVIANSDSDHTNKLKDGCRILRLKGNHIGLTTLTVSYRHGNEILSDNVQLMVNEKLIAVNPESNVVVLPIGSSRNVIYQFGPKRVYTIGSELMKNINYAKDIAEVTEIKSDFQDQRFGYKVLCRKVGETKFKLDIYNLLNQPNFIKYVSTVETAIYCVKPRFINLHSLDKLKTSCPIDSKSSLLHVRSMHDTLDIEIEVLDHQKRKLHNITSLIIDWKFLQTNGVLSHNIVYNRESEIDEIDNVIIPKRDFLRTSITEVNINHKIKAIVKDYDNAVLKENEIKPETPAFGIPKSSDNRQLITPIIENELDFLSFDSSLLPVSSVSVFLSPGVLKRIQLGRGSGFYDIKVKHPSIVDVQYDKNTAELILKPKIIGETVVEIADKCLKIEASKLHVSIVGIGRIELSSPDRVERTKSIDALARLYDTNDHLLDIDFDNLNILQLSEKVFNEHILSIARAKQDNLQRGEIRYTVTGNELGETKIIVSSGSITSSPATIQVFPPLQLLPRNATILVGSHLEIRKIGGPRPNVNVVYSIANGEILSIDGSVVEGLKVGKTKVIGKSVGINPTTGTVTTFTEDFVYVNVVPLNKIKIKTPLQRVKSGSLMPITLWADNDISPMVLGTLKNLRIKWHVDLPDILELKDIFDEFGVIYSDPDAISMRVRALKQGKARISATVYHQNNKYQSSIDITVFKTLELESPKKIIHDPIIIPPRMAVQLKTNLDDTIFEINDQADRSVINVSKDGIVKSFDILGTSLVVASSASSDQKLDIPVEVKTVNYIMASVVPNIQMRGHEQYLTNHLSFSMTVSLHDNLGNKFSHSLDELKWQLSNRDSVEILTSENFTLNIKLLREGSNMLAVSLRDLSGIKYSEDYIKLSVKSFNGIFSDQLIATLGDLICFESPLSNNYKWQTDSDSINLHGSIGRIVNVPSSQKIIVSHGPKDSAHISYEIQVRNPDRVQFNKKLDTFNGEVYQGHFVISNHQQIDKISNIIATNQSIYGGPHSNYSVDFVECKLIADDYNIIKKFEVTAIFDAKSQFYACEIQPLSTLEEITSYARGKDIRILLEARLLPSGVFDRSELRLTPAIQVFPRSLNIDKLHDSEITIGGIESILQKVEVESSHPENLVLIQSLPKTVGRLQYKTVLRNAENVESELFINIKSAMTQQFIQIPILPPSQIEFDQKTATNWLIQFLSNTGKVIASTVLALSIIGIVFMFYRNRDLDTSGIFQNQRNQPIHNQTFVSNNNSGIFTATPLQSQRNQQPPSPIKLSPNRNREDLIYGNATIQSPYRLYKKTI</sequence>
<dbReference type="Pfam" id="PF22967">
    <property type="entry name" value="Ig_NUP210_1st"/>
    <property type="match status" value="1"/>
</dbReference>
<evidence type="ECO:0000256" key="8">
    <source>
        <dbReference type="ARBA" id="ARBA00022833"/>
    </source>
</evidence>
<dbReference type="InterPro" id="IPR045197">
    <property type="entry name" value="NUP210-like"/>
</dbReference>
<gene>
    <name evidence="20" type="ORF">PVAND_007326</name>
</gene>
<dbReference type="PROSITE" id="PS51140">
    <property type="entry name" value="CUE"/>
    <property type="match status" value="1"/>
</dbReference>
<evidence type="ECO:0000256" key="7">
    <source>
        <dbReference type="ARBA" id="ARBA00022771"/>
    </source>
</evidence>
<feature type="transmembrane region" description="Helical" evidence="17">
    <location>
        <begin position="33"/>
        <end position="50"/>
    </location>
</feature>
<dbReference type="GO" id="GO:0043130">
    <property type="term" value="F:ubiquitin binding"/>
    <property type="evidence" value="ECO:0007669"/>
    <property type="project" value="InterPro"/>
</dbReference>
<evidence type="ECO:0000256" key="15">
    <source>
        <dbReference type="PROSITE-ProRule" id="PRU00175"/>
    </source>
</evidence>
<evidence type="ECO:0000313" key="20">
    <source>
        <dbReference type="EMBL" id="KAG5677577.1"/>
    </source>
</evidence>
<dbReference type="CDD" id="cd16455">
    <property type="entry name" value="RING-H2_AMFR"/>
    <property type="match status" value="1"/>
</dbReference>
<keyword evidence="12" id="KW-0687">Ribonucleoprotein</keyword>
<dbReference type="Pfam" id="PF26182">
    <property type="entry name" value="Ig_NUP210_5th"/>
    <property type="match status" value="1"/>
</dbReference>
<dbReference type="Proteomes" id="UP001107558">
    <property type="component" value="Chromosome 2"/>
</dbReference>
<dbReference type="GO" id="GO:0005643">
    <property type="term" value="C:nuclear pore"/>
    <property type="evidence" value="ECO:0007669"/>
    <property type="project" value="TreeGrafter"/>
</dbReference>
<dbReference type="SUPFAM" id="SSF57850">
    <property type="entry name" value="RING/U-box"/>
    <property type="match status" value="1"/>
</dbReference>
<dbReference type="Gene3D" id="3.30.40.10">
    <property type="entry name" value="Zinc/RING finger domain, C3HC4 (zinc finger)"/>
    <property type="match status" value="1"/>
</dbReference>
<dbReference type="InterPro" id="IPR003892">
    <property type="entry name" value="CUE"/>
</dbReference>
<dbReference type="GO" id="GO:0008270">
    <property type="term" value="F:zinc ion binding"/>
    <property type="evidence" value="ECO:0007669"/>
    <property type="project" value="UniProtKB-KW"/>
</dbReference>
<accession>A0A9J6C649</accession>
<feature type="transmembrane region" description="Helical" evidence="17">
    <location>
        <begin position="196"/>
        <end position="219"/>
    </location>
</feature>
<dbReference type="PROSITE" id="PS50890">
    <property type="entry name" value="PUA"/>
    <property type="match status" value="1"/>
</dbReference>
<dbReference type="SMART" id="SM00546">
    <property type="entry name" value="CUE"/>
    <property type="match status" value="1"/>
</dbReference>
<dbReference type="SMART" id="SM00184">
    <property type="entry name" value="RING"/>
    <property type="match status" value="1"/>
</dbReference>
<dbReference type="InterPro" id="IPR001841">
    <property type="entry name" value="Znf_RING"/>
</dbReference>
<dbReference type="InterPro" id="IPR055097">
    <property type="entry name" value="Ig_NUP210_2nd"/>
</dbReference>
<dbReference type="InterPro" id="IPR057992">
    <property type="entry name" value="TPR_SYVN1_N"/>
</dbReference>
<feature type="transmembrane region" description="Helical" evidence="17">
    <location>
        <begin position="2512"/>
        <end position="2530"/>
    </location>
</feature>
<dbReference type="InterPro" id="IPR056898">
    <property type="entry name" value="Ig_NUP210_6th"/>
</dbReference>
<dbReference type="InterPro" id="IPR055096">
    <property type="entry name" value="Ig_NUP210_1st"/>
</dbReference>
<evidence type="ECO:0000313" key="21">
    <source>
        <dbReference type="Proteomes" id="UP001107558"/>
    </source>
</evidence>
<dbReference type="PROSITE" id="PS00948">
    <property type="entry name" value="RIBOSOMAL_S7E"/>
    <property type="match status" value="1"/>
</dbReference>
<dbReference type="PANTHER" id="PTHR23019">
    <property type="entry name" value="NUCLEAR PORE MEMBRANE GLYCOPROTEIN GP210-RELATED"/>
    <property type="match status" value="1"/>
</dbReference>
<evidence type="ECO:0000259" key="18">
    <source>
        <dbReference type="PROSITE" id="PS50089"/>
    </source>
</evidence>
<dbReference type="Pfam" id="PF13639">
    <property type="entry name" value="zf-RING_2"/>
    <property type="match status" value="1"/>
</dbReference>
<feature type="compositionally biased region" description="Basic and acidic residues" evidence="16">
    <location>
        <begin position="513"/>
        <end position="525"/>
    </location>
</feature>
<dbReference type="Pfam" id="PF22969">
    <property type="entry name" value="Ig_NUP210_2nd"/>
    <property type="match status" value="1"/>
</dbReference>
<dbReference type="GO" id="GO:1990904">
    <property type="term" value="C:ribonucleoprotein complex"/>
    <property type="evidence" value="ECO:0007669"/>
    <property type="project" value="UniProtKB-KW"/>
</dbReference>
<evidence type="ECO:0000256" key="9">
    <source>
        <dbReference type="ARBA" id="ARBA00022980"/>
    </source>
</evidence>
<evidence type="ECO:0000256" key="3">
    <source>
        <dbReference type="ARBA" id="ARBA00007820"/>
    </source>
</evidence>
<evidence type="ECO:0000256" key="2">
    <source>
        <dbReference type="ARBA" id="ARBA00004906"/>
    </source>
</evidence>
<evidence type="ECO:0000256" key="4">
    <source>
        <dbReference type="ARBA" id="ARBA00022679"/>
    </source>
</evidence>
<comment type="similarity">
    <text evidence="3">Belongs to the eukaryotic ribosomal protein eS7 family.</text>
</comment>
<dbReference type="InterPro" id="IPR055098">
    <property type="entry name" value="Ig_NUP210_3rd"/>
</dbReference>
<keyword evidence="8" id="KW-0862">Zinc</keyword>
<evidence type="ECO:0000256" key="17">
    <source>
        <dbReference type="SAM" id="Phobius"/>
    </source>
</evidence>
<feature type="compositionally biased region" description="Low complexity" evidence="16">
    <location>
        <begin position="439"/>
        <end position="455"/>
    </location>
</feature>
<name>A0A9J6C649_POLVA</name>
<dbReference type="InterPro" id="IPR047861">
    <property type="entry name" value="Ribosomal_eS7_CS"/>
</dbReference>
<reference evidence="20" key="1">
    <citation type="submission" date="2021-03" db="EMBL/GenBank/DDBJ databases">
        <title>Chromosome level genome of the anhydrobiotic midge Polypedilum vanderplanki.</title>
        <authorList>
            <person name="Yoshida Y."/>
            <person name="Kikawada T."/>
            <person name="Gusev O."/>
        </authorList>
    </citation>
    <scope>NUCLEOTIDE SEQUENCE</scope>
    <source>
        <strain evidence="20">NIAS01</strain>
        <tissue evidence="20">Whole body or cell culture</tissue>
    </source>
</reference>
<dbReference type="InterPro" id="IPR058779">
    <property type="entry name" value="Ig_NUP210_13th"/>
</dbReference>
<keyword evidence="10 17" id="KW-1133">Transmembrane helix</keyword>
<evidence type="ECO:0000256" key="11">
    <source>
        <dbReference type="ARBA" id="ARBA00023136"/>
    </source>
</evidence>
<dbReference type="Pfam" id="PF24902">
    <property type="entry name" value="Ig_NUP210_9th"/>
    <property type="match status" value="1"/>
</dbReference>
<feature type="transmembrane region" description="Helical" evidence="17">
    <location>
        <begin position="97"/>
        <end position="117"/>
    </location>
</feature>
<evidence type="ECO:0000256" key="10">
    <source>
        <dbReference type="ARBA" id="ARBA00022989"/>
    </source>
</evidence>
<feature type="transmembrane region" description="Helical" evidence="17">
    <location>
        <begin position="56"/>
        <end position="76"/>
    </location>
</feature>
<dbReference type="CDD" id="cd14421">
    <property type="entry name" value="CUE_AMFR"/>
    <property type="match status" value="1"/>
</dbReference>
<comment type="pathway">
    <text evidence="2">Protein modification; protein ubiquitination.</text>
</comment>
<evidence type="ECO:0000256" key="16">
    <source>
        <dbReference type="SAM" id="MobiDB-lite"/>
    </source>
</evidence>
<dbReference type="Pfam" id="PF24935">
    <property type="entry name" value="Ig_NUP210_6th"/>
    <property type="match status" value="1"/>
</dbReference>
<comment type="subcellular location">
    <subcellularLocation>
        <location evidence="1">Membrane</location>
        <topology evidence="1">Multi-pass membrane protein</topology>
    </subcellularLocation>
</comment>
<evidence type="ECO:0000256" key="12">
    <source>
        <dbReference type="ARBA" id="ARBA00023274"/>
    </source>
</evidence>
<dbReference type="Pfam" id="PF22963">
    <property type="entry name" value="Ig_NUP210_3rd"/>
    <property type="match status" value="1"/>
</dbReference>
<evidence type="ECO:0000256" key="1">
    <source>
        <dbReference type="ARBA" id="ARBA00004141"/>
    </source>
</evidence>
<protein>
    <recommendedName>
        <fullName evidence="13">Small ribosomal subunit protein eS7</fullName>
    </recommendedName>
    <alternativeName>
        <fullName evidence="14">40S ribosomal protein S7</fullName>
    </alternativeName>
</protein>
<dbReference type="GO" id="GO:0005840">
    <property type="term" value="C:ribosome"/>
    <property type="evidence" value="ECO:0007669"/>
    <property type="project" value="UniProtKB-KW"/>
</dbReference>
<dbReference type="Pfam" id="PF02845">
    <property type="entry name" value="CUE"/>
    <property type="match status" value="1"/>
</dbReference>
<dbReference type="GO" id="GO:0006412">
    <property type="term" value="P:translation"/>
    <property type="evidence" value="ECO:0007669"/>
    <property type="project" value="InterPro"/>
</dbReference>
<evidence type="ECO:0000259" key="19">
    <source>
        <dbReference type="PROSITE" id="PS51140"/>
    </source>
</evidence>
<dbReference type="Pfam" id="PF22962">
    <property type="entry name" value="Ig_NUP210_7th"/>
    <property type="match status" value="1"/>
</dbReference>
<feature type="region of interest" description="Disordered" evidence="16">
    <location>
        <begin position="2567"/>
        <end position="2586"/>
    </location>
</feature>
<feature type="domain" description="RING-type" evidence="18">
    <location>
        <begin position="258"/>
        <end position="296"/>
    </location>
</feature>
<dbReference type="InterPro" id="IPR000554">
    <property type="entry name" value="Ribosomal_eS7"/>
</dbReference>
<keyword evidence="11 17" id="KW-0472">Membrane</keyword>
<dbReference type="InterPro" id="IPR055094">
    <property type="entry name" value="NUP210_Ig15"/>
</dbReference>
<dbReference type="InterPro" id="IPR056899">
    <property type="entry name" value="Ig_NUP210_9th"/>
</dbReference>
<keyword evidence="9" id="KW-0689">Ribosomal protein</keyword>
<dbReference type="FunFam" id="3.30.40.10:FF:000259">
    <property type="entry name" value="E3 ubiquitin protein ligase RIN2"/>
    <property type="match status" value="1"/>
</dbReference>
<feature type="compositionally biased region" description="Low complexity" evidence="16">
    <location>
        <begin position="495"/>
        <end position="511"/>
    </location>
</feature>
<dbReference type="PANTHER" id="PTHR23019:SF0">
    <property type="entry name" value="NUCLEAR PORE MEMBRANE GLYCOPROTEIN 210"/>
    <property type="match status" value="1"/>
</dbReference>
<dbReference type="Pfam" id="PF01251">
    <property type="entry name" value="Ribosomal_S7e"/>
    <property type="match status" value="1"/>
</dbReference>
<dbReference type="GO" id="GO:0003735">
    <property type="term" value="F:structural constituent of ribosome"/>
    <property type="evidence" value="ECO:0007669"/>
    <property type="project" value="InterPro"/>
</dbReference>
<keyword evidence="7 15" id="KW-0863">Zinc-finger</keyword>
<dbReference type="Pfam" id="PF26181">
    <property type="entry name" value="Ig_NUP210_13th"/>
    <property type="match status" value="1"/>
</dbReference>
<keyword evidence="6" id="KW-0479">Metal-binding</keyword>
<dbReference type="PROSITE" id="PS50089">
    <property type="entry name" value="ZF_RING_2"/>
    <property type="match status" value="1"/>
</dbReference>
<dbReference type="InterPro" id="IPR013083">
    <property type="entry name" value="Znf_RING/FYVE/PHD"/>
</dbReference>
<keyword evidence="4" id="KW-0808">Transferase</keyword>
<proteinExistence type="inferred from homology"/>
<evidence type="ECO:0000256" key="5">
    <source>
        <dbReference type="ARBA" id="ARBA00022692"/>
    </source>
</evidence>
<evidence type="ECO:0000256" key="13">
    <source>
        <dbReference type="ARBA" id="ARBA00035279"/>
    </source>
</evidence>
<feature type="domain" description="CUE" evidence="19">
    <location>
        <begin position="386"/>
        <end position="428"/>
    </location>
</feature>
<dbReference type="Gene3D" id="1.10.8.10">
    <property type="entry name" value="DNA helicase RuvA subunit, C-terminal domain"/>
    <property type="match status" value="1"/>
</dbReference>
<dbReference type="Pfam" id="PF22959">
    <property type="entry name" value="Ig_NUP210_15th"/>
    <property type="match status" value="1"/>
</dbReference>
<dbReference type="InterPro" id="IPR055099">
    <property type="entry name" value="Ig_NUP210_7th"/>
</dbReference>
<dbReference type="OrthoDB" id="361283at2759"/>
<keyword evidence="21" id="KW-1185">Reference proteome</keyword>
<organism evidence="20 21">
    <name type="scientific">Polypedilum vanderplanki</name>
    <name type="common">Sleeping chironomid midge</name>
    <dbReference type="NCBI Taxonomy" id="319348"/>
    <lineage>
        <taxon>Eukaryota</taxon>
        <taxon>Metazoa</taxon>
        <taxon>Ecdysozoa</taxon>
        <taxon>Arthropoda</taxon>
        <taxon>Hexapoda</taxon>
        <taxon>Insecta</taxon>
        <taxon>Pterygota</taxon>
        <taxon>Neoptera</taxon>
        <taxon>Endopterygota</taxon>
        <taxon>Diptera</taxon>
        <taxon>Nematocera</taxon>
        <taxon>Chironomoidea</taxon>
        <taxon>Chironomidae</taxon>
        <taxon>Chironominae</taxon>
        <taxon>Polypedilum</taxon>
        <taxon>Polypedilum</taxon>
    </lineage>
</organism>
<dbReference type="EMBL" id="JADBJN010000002">
    <property type="protein sequence ID" value="KAG5677577.1"/>
    <property type="molecule type" value="Genomic_DNA"/>
</dbReference>
<evidence type="ECO:0000256" key="6">
    <source>
        <dbReference type="ARBA" id="ARBA00022723"/>
    </source>
</evidence>
<feature type="transmembrane region" description="Helical" evidence="17">
    <location>
        <begin position="123"/>
        <end position="146"/>
    </location>
</feature>